<keyword evidence="2" id="KW-0547">Nucleotide-binding</keyword>
<feature type="non-terminal residue" evidence="2">
    <location>
        <position position="462"/>
    </location>
</feature>
<dbReference type="Proteomes" id="UP000316674">
    <property type="component" value="Unassembled WGS sequence"/>
</dbReference>
<accession>A0A523ZJI1</accession>
<dbReference type="GO" id="GO:0005524">
    <property type="term" value="F:ATP binding"/>
    <property type="evidence" value="ECO:0007669"/>
    <property type="project" value="UniProtKB-KW"/>
</dbReference>
<dbReference type="Pfam" id="PF13589">
    <property type="entry name" value="HATPase_c_3"/>
    <property type="match status" value="1"/>
</dbReference>
<reference evidence="2 3" key="1">
    <citation type="submission" date="2019-03" db="EMBL/GenBank/DDBJ databases">
        <title>Metabolic potential of uncultured bacteria and archaea associated with petroleum seepage in deep-sea sediments.</title>
        <authorList>
            <person name="Dong X."/>
            <person name="Hubert C."/>
        </authorList>
    </citation>
    <scope>NUCLEOTIDE SEQUENCE [LARGE SCALE GENOMIC DNA]</scope>
    <source>
        <strain evidence="2">E26_bin6</strain>
    </source>
</reference>
<comment type="caution">
    <text evidence="2">The sequence shown here is derived from an EMBL/GenBank/DDBJ whole genome shotgun (WGS) entry which is preliminary data.</text>
</comment>
<protein>
    <submittedName>
        <fullName evidence="2">ATP-binding protein</fullName>
    </submittedName>
</protein>
<evidence type="ECO:0000313" key="3">
    <source>
        <dbReference type="Proteomes" id="UP000316674"/>
    </source>
</evidence>
<organism evidence="2 3">
    <name type="scientific">Aerophobetes bacterium</name>
    <dbReference type="NCBI Taxonomy" id="2030807"/>
    <lineage>
        <taxon>Bacteria</taxon>
        <taxon>Candidatus Aerophobota</taxon>
    </lineage>
</organism>
<sequence length="462" mass="52237">MREEATLRIPVTVDKSHIIALGERLYGESIELVRELVNNAYDADASGVNVQINKDNIVVEDNGNGMTLEGLKEYFNIGSPQKRILKKSPRFAREMIGQFGIGKFSSLSACQRFEVWTKKDNFAATVTFDKHEWEKNKDVWHLPLKIHTPSPKQKNGTRVTLTGLTKNFKVSDVKAHLMETVPLKAPNFSVYVNGEKLSSQYIAGKKIPFLEGTEFGTVYGEIILVTSGSSPQEKAGIQCKVKGVTIKRDFFGLENLGSPAKKIYGFVNANFLPITSDRTGFIIDSPQYQAFEAVMQQVAKRVREQLRILADERGNRKINRRLKEAMKRIEKALLHNPDLCPFGLAAQGEKIEEGEEKLEITKEEKGGPPPEEWKEPKERGRERPKFEEFARKRPKIRSLTSTGVIRQLKAKEMGITCLVDHFGEDGPESYIEGSVVYINRDHPVYKEAAKTRLSFVMHLARL</sequence>
<dbReference type="InterPro" id="IPR036890">
    <property type="entry name" value="HATPase_C_sf"/>
</dbReference>
<evidence type="ECO:0000256" key="1">
    <source>
        <dbReference type="SAM" id="MobiDB-lite"/>
    </source>
</evidence>
<feature type="region of interest" description="Disordered" evidence="1">
    <location>
        <begin position="357"/>
        <end position="385"/>
    </location>
</feature>
<evidence type="ECO:0000313" key="2">
    <source>
        <dbReference type="EMBL" id="TEU03931.1"/>
    </source>
</evidence>
<dbReference type="EMBL" id="SOHY01000014">
    <property type="protein sequence ID" value="TEU03931.1"/>
    <property type="molecule type" value="Genomic_DNA"/>
</dbReference>
<gene>
    <name evidence="2" type="ORF">E3I16_00205</name>
</gene>
<name>A0A523ZJI1_UNCAE</name>
<keyword evidence="2" id="KW-0067">ATP-binding</keyword>
<dbReference type="AlphaFoldDB" id="A0A523ZJI1"/>
<dbReference type="SUPFAM" id="SSF55874">
    <property type="entry name" value="ATPase domain of HSP90 chaperone/DNA topoisomerase II/histidine kinase"/>
    <property type="match status" value="1"/>
</dbReference>
<proteinExistence type="predicted"/>
<dbReference type="Gene3D" id="3.30.565.10">
    <property type="entry name" value="Histidine kinase-like ATPase, C-terminal domain"/>
    <property type="match status" value="1"/>
</dbReference>